<accession>A0A3B0WBN0</accession>
<name>A0A3B0WBN0_9ZZZZ</name>
<evidence type="ECO:0000256" key="3">
    <source>
        <dbReference type="ARBA" id="ARBA00022989"/>
    </source>
</evidence>
<comment type="subcellular location">
    <subcellularLocation>
        <location evidence="1">Membrane</location>
        <topology evidence="1">Multi-pass membrane protein</topology>
    </subcellularLocation>
</comment>
<feature type="transmembrane region" description="Helical" evidence="5">
    <location>
        <begin position="199"/>
        <end position="216"/>
    </location>
</feature>
<dbReference type="GO" id="GO:0005524">
    <property type="term" value="F:ATP binding"/>
    <property type="evidence" value="ECO:0007669"/>
    <property type="project" value="UniProtKB-KW"/>
</dbReference>
<dbReference type="Gene3D" id="1.20.1560.10">
    <property type="entry name" value="ABC transporter type 1, transmembrane domain"/>
    <property type="match status" value="1"/>
</dbReference>
<gene>
    <name evidence="7" type="ORF">MNBD_GAMMA04-156</name>
</gene>
<sequence length="259" mass="29266">MRPSSYSVDHKPVKLTATSERSYTWRRIFDLVLHHKPALIKAHMIAFFATLAIVPLPLLLPFLVDEVLLDKPGMIVGFLNQWVASDWHTPVYYIVVITVITIILRLVGLVLGVWQMQQFTVIAKEVAYQIRRDLLARVQGVSMAQYETMGSGSVSATMVNDVNTIDSFLGTTVGKIIIAVFSLVGISIVLFWLHWQLALFILLLNPLVIYFTMRLGRNVQRLKKEENTALDVFQQSLTETLDALQQIRAANQDSERGQA</sequence>
<feature type="transmembrane region" description="Helical" evidence="5">
    <location>
        <begin position="176"/>
        <end position="193"/>
    </location>
</feature>
<dbReference type="AlphaFoldDB" id="A0A3B0WBN0"/>
<dbReference type="PROSITE" id="PS50929">
    <property type="entry name" value="ABC_TM1F"/>
    <property type="match status" value="1"/>
</dbReference>
<dbReference type="EMBL" id="UOFB01000395">
    <property type="protein sequence ID" value="VAW49820.1"/>
    <property type="molecule type" value="Genomic_DNA"/>
</dbReference>
<dbReference type="Pfam" id="PF00664">
    <property type="entry name" value="ABC_membrane"/>
    <property type="match status" value="1"/>
</dbReference>
<evidence type="ECO:0000256" key="5">
    <source>
        <dbReference type="SAM" id="Phobius"/>
    </source>
</evidence>
<dbReference type="InterPro" id="IPR011527">
    <property type="entry name" value="ABC1_TM_dom"/>
</dbReference>
<keyword evidence="7" id="KW-0547">Nucleotide-binding</keyword>
<evidence type="ECO:0000259" key="6">
    <source>
        <dbReference type="PROSITE" id="PS50929"/>
    </source>
</evidence>
<evidence type="ECO:0000256" key="1">
    <source>
        <dbReference type="ARBA" id="ARBA00004141"/>
    </source>
</evidence>
<dbReference type="PANTHER" id="PTHR43394:SF1">
    <property type="entry name" value="ATP-BINDING CASSETTE SUB-FAMILY B MEMBER 10, MITOCHONDRIAL"/>
    <property type="match status" value="1"/>
</dbReference>
<dbReference type="InterPro" id="IPR036640">
    <property type="entry name" value="ABC1_TM_sf"/>
</dbReference>
<feature type="domain" description="ABC transmembrane type-1" evidence="6">
    <location>
        <begin position="46"/>
        <end position="259"/>
    </location>
</feature>
<keyword evidence="4 5" id="KW-0472">Membrane</keyword>
<organism evidence="7">
    <name type="scientific">hydrothermal vent metagenome</name>
    <dbReference type="NCBI Taxonomy" id="652676"/>
    <lineage>
        <taxon>unclassified sequences</taxon>
        <taxon>metagenomes</taxon>
        <taxon>ecological metagenomes</taxon>
    </lineage>
</organism>
<protein>
    <submittedName>
        <fullName evidence="7">Efflux ABC transporter, permease/ATP-binding protein</fullName>
    </submittedName>
</protein>
<proteinExistence type="predicted"/>
<dbReference type="PANTHER" id="PTHR43394">
    <property type="entry name" value="ATP-DEPENDENT PERMEASE MDL1, MITOCHONDRIAL"/>
    <property type="match status" value="1"/>
</dbReference>
<dbReference type="SUPFAM" id="SSF90123">
    <property type="entry name" value="ABC transporter transmembrane region"/>
    <property type="match status" value="1"/>
</dbReference>
<feature type="transmembrane region" description="Helical" evidence="5">
    <location>
        <begin position="91"/>
        <end position="114"/>
    </location>
</feature>
<dbReference type="CDD" id="cd07346">
    <property type="entry name" value="ABC_6TM_exporters"/>
    <property type="match status" value="1"/>
</dbReference>
<reference evidence="7" key="1">
    <citation type="submission" date="2018-06" db="EMBL/GenBank/DDBJ databases">
        <authorList>
            <person name="Zhirakovskaya E."/>
        </authorList>
    </citation>
    <scope>NUCLEOTIDE SEQUENCE</scope>
</reference>
<dbReference type="InterPro" id="IPR039421">
    <property type="entry name" value="Type_1_exporter"/>
</dbReference>
<keyword evidence="7" id="KW-0067">ATP-binding</keyword>
<evidence type="ECO:0000256" key="2">
    <source>
        <dbReference type="ARBA" id="ARBA00022692"/>
    </source>
</evidence>
<keyword evidence="3 5" id="KW-1133">Transmembrane helix</keyword>
<evidence type="ECO:0000313" key="7">
    <source>
        <dbReference type="EMBL" id="VAW49820.1"/>
    </source>
</evidence>
<evidence type="ECO:0000256" key="4">
    <source>
        <dbReference type="ARBA" id="ARBA00023136"/>
    </source>
</evidence>
<dbReference type="GO" id="GO:0016020">
    <property type="term" value="C:membrane"/>
    <property type="evidence" value="ECO:0007669"/>
    <property type="project" value="UniProtKB-SubCell"/>
</dbReference>
<feature type="transmembrane region" description="Helical" evidence="5">
    <location>
        <begin position="44"/>
        <end position="64"/>
    </location>
</feature>
<keyword evidence="2 5" id="KW-0812">Transmembrane</keyword>
<dbReference type="GO" id="GO:0015421">
    <property type="term" value="F:ABC-type oligopeptide transporter activity"/>
    <property type="evidence" value="ECO:0007669"/>
    <property type="project" value="TreeGrafter"/>
</dbReference>